<dbReference type="RefSeq" id="WP_303307101.1">
    <property type="nucleotide sequence ID" value="NZ_JAODOP010000004.1"/>
</dbReference>
<dbReference type="PROSITE" id="PS51762">
    <property type="entry name" value="GH16_2"/>
    <property type="match status" value="1"/>
</dbReference>
<evidence type="ECO:0000313" key="7">
    <source>
        <dbReference type="EMBL" id="MEF3834789.1"/>
    </source>
</evidence>
<dbReference type="SUPFAM" id="SSF49899">
    <property type="entry name" value="Concanavalin A-like lectins/glucanases"/>
    <property type="match status" value="3"/>
</dbReference>
<feature type="domain" description="GH16" evidence="6">
    <location>
        <begin position="251"/>
        <end position="517"/>
    </location>
</feature>
<name>A0ABU7XWA4_9FLAO</name>
<dbReference type="PROSITE" id="PS50022">
    <property type="entry name" value="FA58C_3"/>
    <property type="match status" value="1"/>
</dbReference>
<dbReference type="PANTHER" id="PTHR42535">
    <property type="entry name" value="OOKINETE PROTEIN, PUTATIVE-RELATED"/>
    <property type="match status" value="1"/>
</dbReference>
<evidence type="ECO:0000256" key="4">
    <source>
        <dbReference type="ARBA" id="ARBA00023157"/>
    </source>
</evidence>
<evidence type="ECO:0000256" key="2">
    <source>
        <dbReference type="ARBA" id="ARBA00022536"/>
    </source>
</evidence>
<dbReference type="Pfam" id="PF00722">
    <property type="entry name" value="Glyco_hydro_16"/>
    <property type="match status" value="1"/>
</dbReference>
<dbReference type="InterPro" id="IPR006558">
    <property type="entry name" value="LamG-like"/>
</dbReference>
<evidence type="ECO:0000259" key="5">
    <source>
        <dbReference type="PROSITE" id="PS50022"/>
    </source>
</evidence>
<dbReference type="SUPFAM" id="SSF49785">
    <property type="entry name" value="Galactose-binding domain-like"/>
    <property type="match status" value="1"/>
</dbReference>
<keyword evidence="3" id="KW-0732">Signal</keyword>
<dbReference type="Gene3D" id="2.60.120.200">
    <property type="match status" value="3"/>
</dbReference>
<dbReference type="Gene3D" id="2.60.120.260">
    <property type="entry name" value="Galactose-binding domain-like"/>
    <property type="match status" value="1"/>
</dbReference>
<dbReference type="CDD" id="cd00110">
    <property type="entry name" value="LamG"/>
    <property type="match status" value="2"/>
</dbReference>
<reference evidence="7 8" key="1">
    <citation type="submission" date="2022-09" db="EMBL/GenBank/DDBJ databases">
        <title>Genome sequencing of Flavivirga sp. MEBiC05379.</title>
        <authorList>
            <person name="Oh H.-M."/>
            <person name="Kwon K.K."/>
            <person name="Park M.J."/>
            <person name="Yang S.-H."/>
        </authorList>
    </citation>
    <scope>NUCLEOTIDE SEQUENCE [LARGE SCALE GENOMIC DNA]</scope>
    <source>
        <strain evidence="7 8">MEBiC05379</strain>
    </source>
</reference>
<dbReference type="CDD" id="cd08023">
    <property type="entry name" value="GH16_laminarinase_like"/>
    <property type="match status" value="1"/>
</dbReference>
<dbReference type="InterPro" id="IPR008979">
    <property type="entry name" value="Galactose-bd-like_sf"/>
</dbReference>
<gene>
    <name evidence="7" type="ORF">N1F79_16775</name>
</gene>
<proteinExistence type="inferred from homology"/>
<dbReference type="PANTHER" id="PTHR42535:SF2">
    <property type="entry name" value="CHROMOSOME UNDETERMINED SCAFFOLD_146, WHOLE GENOME SHOTGUN SEQUENCE"/>
    <property type="match status" value="1"/>
</dbReference>
<comment type="caution">
    <text evidence="7">The sequence shown here is derived from an EMBL/GenBank/DDBJ whole genome shotgun (WGS) entry which is preliminary data.</text>
</comment>
<accession>A0ABU7XWA4</accession>
<feature type="domain" description="F5/8 type C" evidence="5">
    <location>
        <begin position="567"/>
        <end position="685"/>
    </location>
</feature>
<evidence type="ECO:0000259" key="6">
    <source>
        <dbReference type="PROSITE" id="PS51762"/>
    </source>
</evidence>
<comment type="similarity">
    <text evidence="1">Belongs to the glycosyl hydrolase 16 family.</text>
</comment>
<dbReference type="Pfam" id="PF13385">
    <property type="entry name" value="Laminin_G_3"/>
    <property type="match status" value="2"/>
</dbReference>
<evidence type="ECO:0000313" key="8">
    <source>
        <dbReference type="Proteomes" id="UP001337305"/>
    </source>
</evidence>
<evidence type="ECO:0000256" key="1">
    <source>
        <dbReference type="ARBA" id="ARBA00006865"/>
    </source>
</evidence>
<evidence type="ECO:0000256" key="3">
    <source>
        <dbReference type="ARBA" id="ARBA00022729"/>
    </source>
</evidence>
<dbReference type="EMBL" id="JAODOP010000004">
    <property type="protein sequence ID" value="MEF3834789.1"/>
    <property type="molecule type" value="Genomic_DNA"/>
</dbReference>
<dbReference type="InterPro" id="IPR000757">
    <property type="entry name" value="Beta-glucanase-like"/>
</dbReference>
<dbReference type="Proteomes" id="UP001337305">
    <property type="component" value="Unassembled WGS sequence"/>
</dbReference>
<dbReference type="InterPro" id="IPR013320">
    <property type="entry name" value="ConA-like_dom_sf"/>
</dbReference>
<organism evidence="7 8">
    <name type="scientific">Flavivirga spongiicola</name>
    <dbReference type="NCBI Taxonomy" id="421621"/>
    <lineage>
        <taxon>Bacteria</taxon>
        <taxon>Pseudomonadati</taxon>
        <taxon>Bacteroidota</taxon>
        <taxon>Flavobacteriia</taxon>
        <taxon>Flavobacteriales</taxon>
        <taxon>Flavobacteriaceae</taxon>
        <taxon>Flavivirga</taxon>
    </lineage>
</organism>
<keyword evidence="8" id="KW-1185">Reference proteome</keyword>
<keyword evidence="4" id="KW-1015">Disulfide bond</keyword>
<sequence>MQKYKNVIHKARTLRGLVTLFVLSLLFLLGCQEDKLDDLVKENVLFSKTSASLASTSVAPIASWSFDVNANSDVGSYNGTLVGNAAAGVNDATRGNVLSLDGSGDYVDLPFVINPNTAFTASVWVKRANTTSSSQLILQQEGSNGRNYFILNTSNQITSWLGQSTTTGSSVINDTNWHHLAIVHNGSGSVTIYVDGSAGTANTGLSITSETGELLLGVNKTKNGSYFNGLIDDLAIFDQALSIADIQLLAETGSGLPTDLQNQGYVLTWSDEFNGTALDNTVWSPYLRGKKRDFIHPNDNFGYFSDMVSVSNGNLIVKSKTENGTVNERTVPTKSGAISTAHKFTYSYGYLEARIKFGGTNRSNGGGYIPAFWLDGLGDADNRSNHSSTYTKSGMPGWGHEVDILEAYQSSNDYVLHHNEGDGPWTGNSGHIAYGSGINKLNNGNDPFHTIGLLWTTSGFTMYFDGVKINATPNGNTSSATPKYIMLTAAAHAIPSAASGEIDMEVDYVRLYESPNNTGTINEWTEIDRSSWFTKASSTDTGNGTPTGGYWPARTVKVHGVGGIWYWRSAESQSPSENQWFKVDMGYEQAFKQLRIIAPGYTSASQENDTEGQYAANYEIYLSNSETAWTSTNVANWGTMIASGTGSAVTDECFTTAQSGRFITIRQTGTSTKKWSIRDIYAFKEDAYSGTTCSSTSLPNPLASWSFDVNADSDVGSYNGTLVGNATAGVNDATRGNVLSLDGTGDYVDLPFVINPNTAFTASVWVKRANTTSSSQLILQQEGTSGRNYFLLNTSNQITSWLGQSTTTGSSAVNDTNWHHLAIVHSGSGSVTIYVDGSAGTANTGLSVTSETGELLLGVNKAKNGSYFNGLIDNMKIYDSALNQTQINILANE</sequence>
<dbReference type="InterPro" id="IPR001791">
    <property type="entry name" value="Laminin_G"/>
</dbReference>
<keyword evidence="2" id="KW-0245">EGF-like domain</keyword>
<dbReference type="InterPro" id="IPR000421">
    <property type="entry name" value="FA58C"/>
</dbReference>
<dbReference type="PROSITE" id="PS51257">
    <property type="entry name" value="PROKAR_LIPOPROTEIN"/>
    <property type="match status" value="1"/>
</dbReference>
<dbReference type="SMART" id="SM00560">
    <property type="entry name" value="LamGL"/>
    <property type="match status" value="2"/>
</dbReference>
<protein>
    <submittedName>
        <fullName evidence="7">Uncharacterized protein</fullName>
    </submittedName>
</protein>